<dbReference type="Proteomes" id="UP000186559">
    <property type="component" value="Chromosome"/>
</dbReference>
<evidence type="ECO:0000313" key="2">
    <source>
        <dbReference type="EMBL" id="APX23631.1"/>
    </source>
</evidence>
<accession>A0A1U7D654</accession>
<dbReference type="EMBL" id="CP014796">
    <property type="protein sequence ID" value="APX23631.1"/>
    <property type="molecule type" value="Genomic_DNA"/>
</dbReference>
<proteinExistence type="predicted"/>
<evidence type="ECO:0000256" key="1">
    <source>
        <dbReference type="SAM" id="MobiDB-lite"/>
    </source>
</evidence>
<protein>
    <submittedName>
        <fullName evidence="2">Uncharacterized protein</fullName>
    </submittedName>
</protein>
<feature type="region of interest" description="Disordered" evidence="1">
    <location>
        <begin position="29"/>
        <end position="50"/>
    </location>
</feature>
<keyword evidence="3" id="KW-1185">Reference proteome</keyword>
<reference evidence="2 3" key="1">
    <citation type="submission" date="2016-03" db="EMBL/GenBank/DDBJ databases">
        <title>Deep-sea bacteria in the southern Pacific.</title>
        <authorList>
            <person name="Tang K."/>
        </authorList>
    </citation>
    <scope>NUCLEOTIDE SEQUENCE [LARGE SCALE GENOMIC DNA]</scope>
    <source>
        <strain evidence="2 3">JLT2016</strain>
    </source>
</reference>
<dbReference type="AlphaFoldDB" id="A0A1U7D654"/>
<organism evidence="2 3">
    <name type="scientific">Salipiger profundus</name>
    <dbReference type="NCBI Taxonomy" id="1229727"/>
    <lineage>
        <taxon>Bacteria</taxon>
        <taxon>Pseudomonadati</taxon>
        <taxon>Pseudomonadota</taxon>
        <taxon>Alphaproteobacteria</taxon>
        <taxon>Rhodobacterales</taxon>
        <taxon>Roseobacteraceae</taxon>
        <taxon>Salipiger</taxon>
    </lineage>
</organism>
<evidence type="ECO:0000313" key="3">
    <source>
        <dbReference type="Proteomes" id="UP000186559"/>
    </source>
</evidence>
<sequence length="50" mass="5406">MILQCGCKVAPSQAVAGTDSSPDRMAALRKDEFDGADARRALRSPRDNTR</sequence>
<gene>
    <name evidence="2" type="ORF">Ga0080559_TMP2835</name>
</gene>
<name>A0A1U7D654_9RHOB</name>
<dbReference type="KEGG" id="tpro:Ga0080559_TMP2835"/>
<dbReference type="STRING" id="1229727.Ga0080559_TMP2835"/>